<dbReference type="GO" id="GO:0000976">
    <property type="term" value="F:transcription cis-regulatory region binding"/>
    <property type="evidence" value="ECO:0007669"/>
    <property type="project" value="TreeGrafter"/>
</dbReference>
<dbReference type="SUPFAM" id="SSF53822">
    <property type="entry name" value="Periplasmic binding protein-like I"/>
    <property type="match status" value="1"/>
</dbReference>
<gene>
    <name evidence="5" type="ORF">BJ998_005650</name>
</gene>
<evidence type="ECO:0000256" key="3">
    <source>
        <dbReference type="ARBA" id="ARBA00023163"/>
    </source>
</evidence>
<dbReference type="PROSITE" id="PS50932">
    <property type="entry name" value="HTH_LACI_2"/>
    <property type="match status" value="1"/>
</dbReference>
<dbReference type="CDD" id="cd06267">
    <property type="entry name" value="PBP1_LacI_sugar_binding-like"/>
    <property type="match status" value="1"/>
</dbReference>
<dbReference type="Gene3D" id="3.40.50.2300">
    <property type="match status" value="2"/>
</dbReference>
<dbReference type="InterPro" id="IPR028082">
    <property type="entry name" value="Peripla_BP_I"/>
</dbReference>
<dbReference type="Proteomes" id="UP000585638">
    <property type="component" value="Unassembled WGS sequence"/>
</dbReference>
<keyword evidence="1" id="KW-0805">Transcription regulation</keyword>
<feature type="domain" description="HTH lacI-type" evidence="4">
    <location>
        <begin position="3"/>
        <end position="57"/>
    </location>
</feature>
<keyword evidence="2 5" id="KW-0238">DNA-binding</keyword>
<dbReference type="CDD" id="cd01392">
    <property type="entry name" value="HTH_LacI"/>
    <property type="match status" value="1"/>
</dbReference>
<dbReference type="PROSITE" id="PS00356">
    <property type="entry name" value="HTH_LACI_1"/>
    <property type="match status" value="1"/>
</dbReference>
<dbReference type="Pfam" id="PF13377">
    <property type="entry name" value="Peripla_BP_3"/>
    <property type="match status" value="1"/>
</dbReference>
<proteinExistence type="predicted"/>
<dbReference type="SUPFAM" id="SSF47413">
    <property type="entry name" value="lambda repressor-like DNA-binding domains"/>
    <property type="match status" value="1"/>
</dbReference>
<keyword evidence="6" id="KW-1185">Reference proteome</keyword>
<comment type="caution">
    <text evidence="5">The sequence shown here is derived from an EMBL/GenBank/DDBJ whole genome shotgun (WGS) entry which is preliminary data.</text>
</comment>
<organism evidence="5 6">
    <name type="scientific">Kutzneria kofuensis</name>
    <dbReference type="NCBI Taxonomy" id="103725"/>
    <lineage>
        <taxon>Bacteria</taxon>
        <taxon>Bacillati</taxon>
        <taxon>Actinomycetota</taxon>
        <taxon>Actinomycetes</taxon>
        <taxon>Pseudonocardiales</taxon>
        <taxon>Pseudonocardiaceae</taxon>
        <taxon>Kutzneria</taxon>
    </lineage>
</organism>
<keyword evidence="3" id="KW-0804">Transcription</keyword>
<dbReference type="PRINTS" id="PR00036">
    <property type="entry name" value="HTHLACI"/>
</dbReference>
<dbReference type="PANTHER" id="PTHR30146">
    <property type="entry name" value="LACI-RELATED TRANSCRIPTIONAL REPRESSOR"/>
    <property type="match status" value="1"/>
</dbReference>
<dbReference type="EMBL" id="JACHIR010000001">
    <property type="protein sequence ID" value="MBB5894454.1"/>
    <property type="molecule type" value="Genomic_DNA"/>
</dbReference>
<name>A0A7W9KMA7_9PSEU</name>
<evidence type="ECO:0000313" key="6">
    <source>
        <dbReference type="Proteomes" id="UP000585638"/>
    </source>
</evidence>
<dbReference type="GO" id="GO:0003700">
    <property type="term" value="F:DNA-binding transcription factor activity"/>
    <property type="evidence" value="ECO:0007669"/>
    <property type="project" value="TreeGrafter"/>
</dbReference>
<evidence type="ECO:0000259" key="4">
    <source>
        <dbReference type="PROSITE" id="PS50932"/>
    </source>
</evidence>
<dbReference type="InterPro" id="IPR010982">
    <property type="entry name" value="Lambda_DNA-bd_dom_sf"/>
</dbReference>
<dbReference type="InterPro" id="IPR046335">
    <property type="entry name" value="LacI/GalR-like_sensor"/>
</dbReference>
<dbReference type="Pfam" id="PF00356">
    <property type="entry name" value="LacI"/>
    <property type="match status" value="1"/>
</dbReference>
<accession>A0A7W9KMA7</accession>
<dbReference type="Gene3D" id="1.10.260.40">
    <property type="entry name" value="lambda repressor-like DNA-binding domains"/>
    <property type="match status" value="1"/>
</dbReference>
<dbReference type="RefSeq" id="WP_184866379.1">
    <property type="nucleotide sequence ID" value="NZ_BAAAWY010000005.1"/>
</dbReference>
<dbReference type="SMART" id="SM00354">
    <property type="entry name" value="HTH_LACI"/>
    <property type="match status" value="1"/>
</dbReference>
<dbReference type="AlphaFoldDB" id="A0A7W9KMA7"/>
<evidence type="ECO:0000256" key="1">
    <source>
        <dbReference type="ARBA" id="ARBA00023015"/>
    </source>
</evidence>
<dbReference type="PANTHER" id="PTHR30146:SF153">
    <property type="entry name" value="LACTOSE OPERON REPRESSOR"/>
    <property type="match status" value="1"/>
</dbReference>
<evidence type="ECO:0000313" key="5">
    <source>
        <dbReference type="EMBL" id="MBB5894454.1"/>
    </source>
</evidence>
<dbReference type="InterPro" id="IPR000843">
    <property type="entry name" value="HTH_LacI"/>
</dbReference>
<sequence>MGASLKDVARLAGVSVKTVSNVVNDYRHVSEATRSRVREAIDQLGYRPNLTARHLRYGRSGIIGLALPELGIPYFAELAEEVIGAAERESWSVLIDQTGGRGDRERLTSSAARSRTIDGLIISPLALDAEYLAAMRADLPLVLLGEQVGPGTADLVAIDNVTAAREATEHLLSLGRRRIAAIGDQHVSAAGTANVRLQGYRDALAAAGIEFDPELVVPAESYHRPDGAAAMRLLLSLAEPPDAVFCFNDLLALGALRTLLAAGLRVPEDVAIVGVDDIEDGRFSTPTLTTVAPDKAQIAEAAVTMLLERVNGLDAPPREITARHTLQIRESTDLGQSRARTA</sequence>
<evidence type="ECO:0000256" key="2">
    <source>
        <dbReference type="ARBA" id="ARBA00023125"/>
    </source>
</evidence>
<protein>
    <submittedName>
        <fullName evidence="5">DNA-binding LacI/PurR family transcriptional regulator</fullName>
    </submittedName>
</protein>
<reference evidence="5 6" key="1">
    <citation type="submission" date="2020-08" db="EMBL/GenBank/DDBJ databases">
        <title>Sequencing the genomes of 1000 actinobacteria strains.</title>
        <authorList>
            <person name="Klenk H.-P."/>
        </authorList>
    </citation>
    <scope>NUCLEOTIDE SEQUENCE [LARGE SCALE GENOMIC DNA]</scope>
    <source>
        <strain evidence="5 6">DSM 43851</strain>
    </source>
</reference>